<reference evidence="1 2" key="1">
    <citation type="submission" date="2020-07" db="EMBL/GenBank/DDBJ databases">
        <title>Genomic Encyclopedia of Type Strains, Phase IV (KMG-V): Genome sequencing to study the core and pangenomes of soil and plant-associated prokaryotes.</title>
        <authorList>
            <person name="Whitman W."/>
        </authorList>
    </citation>
    <scope>NUCLEOTIDE SEQUENCE [LARGE SCALE GENOMIC DNA]</scope>
    <source>
        <strain evidence="1 2">RH2WT43</strain>
    </source>
</reference>
<dbReference type="Proteomes" id="UP000550401">
    <property type="component" value="Unassembled WGS sequence"/>
</dbReference>
<dbReference type="CDD" id="cd00448">
    <property type="entry name" value="YjgF_YER057c_UK114_family"/>
    <property type="match status" value="1"/>
</dbReference>
<proteinExistence type="predicted"/>
<dbReference type="Gene3D" id="3.30.1330.40">
    <property type="entry name" value="RutC-like"/>
    <property type="match status" value="1"/>
</dbReference>
<accession>A0A839FA36</accession>
<dbReference type="InterPro" id="IPR006175">
    <property type="entry name" value="YjgF/YER057c/UK114"/>
</dbReference>
<organism evidence="1 2">
    <name type="scientific">Dokdonella fugitiva</name>
    <dbReference type="NCBI Taxonomy" id="328517"/>
    <lineage>
        <taxon>Bacteria</taxon>
        <taxon>Pseudomonadati</taxon>
        <taxon>Pseudomonadota</taxon>
        <taxon>Gammaproteobacteria</taxon>
        <taxon>Lysobacterales</taxon>
        <taxon>Rhodanobacteraceae</taxon>
        <taxon>Dokdonella</taxon>
    </lineage>
</organism>
<dbReference type="AlphaFoldDB" id="A0A839FA36"/>
<dbReference type="GO" id="GO:0005829">
    <property type="term" value="C:cytosol"/>
    <property type="evidence" value="ECO:0007669"/>
    <property type="project" value="TreeGrafter"/>
</dbReference>
<dbReference type="InterPro" id="IPR035959">
    <property type="entry name" value="RutC-like_sf"/>
</dbReference>
<protein>
    <submittedName>
        <fullName evidence="1">2-iminobutanoate/2-iminopropanoate deaminase</fullName>
        <ecNumber evidence="1">3.5.99.10</ecNumber>
    </submittedName>
</protein>
<keyword evidence="1" id="KW-0378">Hydrolase</keyword>
<name>A0A839FA36_9GAMM</name>
<dbReference type="RefSeq" id="WP_182532027.1">
    <property type="nucleotide sequence ID" value="NZ_JACGXL010000005.1"/>
</dbReference>
<dbReference type="EMBL" id="JACGXL010000005">
    <property type="protein sequence ID" value="MBA8888984.1"/>
    <property type="molecule type" value="Genomic_DNA"/>
</dbReference>
<dbReference type="PANTHER" id="PTHR11803:SF39">
    <property type="entry name" value="2-IMINOBUTANOATE_2-IMINOPROPANOATE DEAMINASE"/>
    <property type="match status" value="1"/>
</dbReference>
<comment type="caution">
    <text evidence="1">The sequence shown here is derived from an EMBL/GenBank/DDBJ whole genome shotgun (WGS) entry which is preliminary data.</text>
</comment>
<dbReference type="GO" id="GO:0120241">
    <property type="term" value="F:2-iminobutanoate/2-iminopropanoate deaminase"/>
    <property type="evidence" value="ECO:0007669"/>
    <property type="project" value="UniProtKB-EC"/>
</dbReference>
<evidence type="ECO:0000313" key="2">
    <source>
        <dbReference type="Proteomes" id="UP000550401"/>
    </source>
</evidence>
<evidence type="ECO:0000313" key="1">
    <source>
        <dbReference type="EMBL" id="MBA8888984.1"/>
    </source>
</evidence>
<dbReference type="EC" id="3.5.99.10" evidence="1"/>
<sequence>MLAFAGHASAADDAEYFPVTHAPPGMNLPFSEAVRVGGMLYLSGEIGTGADGKLVAGGIAAEAKQLMDNIGGTLARHGSSWDRIVQCTVALADIKDWPAFNEVYRGYFKQHFPARMAYAASGLALGARAEVQCNALVDRAARHH</sequence>
<dbReference type="PANTHER" id="PTHR11803">
    <property type="entry name" value="2-IMINOBUTANOATE/2-IMINOPROPANOATE DEAMINASE RIDA"/>
    <property type="match status" value="1"/>
</dbReference>
<dbReference type="SUPFAM" id="SSF55298">
    <property type="entry name" value="YjgF-like"/>
    <property type="match status" value="1"/>
</dbReference>
<gene>
    <name evidence="1" type="ORF">FHW12_003220</name>
</gene>
<dbReference type="Pfam" id="PF01042">
    <property type="entry name" value="Ribonuc_L-PSP"/>
    <property type="match status" value="1"/>
</dbReference>
<keyword evidence="2" id="KW-1185">Reference proteome</keyword>